<feature type="transmembrane region" description="Helical" evidence="1">
    <location>
        <begin position="26"/>
        <end position="46"/>
    </location>
</feature>
<evidence type="ECO:0000256" key="1">
    <source>
        <dbReference type="SAM" id="Phobius"/>
    </source>
</evidence>
<accession>A0A8S5MDQ6</accession>
<organism evidence="2">
    <name type="scientific">Siphoviridae sp. ctX581</name>
    <dbReference type="NCBI Taxonomy" id="2826365"/>
    <lineage>
        <taxon>Viruses</taxon>
        <taxon>Duplodnaviria</taxon>
        <taxon>Heunggongvirae</taxon>
        <taxon>Uroviricota</taxon>
        <taxon>Caudoviricetes</taxon>
    </lineage>
</organism>
<keyword evidence="1" id="KW-0472">Membrane</keyword>
<keyword evidence="1" id="KW-1133">Transmembrane helix</keyword>
<evidence type="ECO:0000313" key="2">
    <source>
        <dbReference type="EMBL" id="DAD80370.1"/>
    </source>
</evidence>
<dbReference type="EMBL" id="BK014883">
    <property type="protein sequence ID" value="DAD80370.1"/>
    <property type="molecule type" value="Genomic_DNA"/>
</dbReference>
<sequence length="58" mass="6567">MLLGLAFWSLTLRVLELILAIGLALFLVYLAFMAIIFVGTIIILACRKMASDRRNKRL</sequence>
<name>A0A8S5MDQ6_9CAUD</name>
<keyword evidence="1" id="KW-0812">Transmembrane</keyword>
<reference evidence="2" key="1">
    <citation type="journal article" date="2021" name="Proc. Natl. Acad. Sci. U.S.A.">
        <title>A Catalog of Tens of Thousands of Viruses from Human Metagenomes Reveals Hidden Associations with Chronic Diseases.</title>
        <authorList>
            <person name="Tisza M.J."/>
            <person name="Buck C.B."/>
        </authorList>
    </citation>
    <scope>NUCLEOTIDE SEQUENCE</scope>
    <source>
        <strain evidence="2">CtX581</strain>
    </source>
</reference>
<proteinExistence type="predicted"/>
<protein>
    <submittedName>
        <fullName evidence="2">Uncharacterized protein</fullName>
    </submittedName>
</protein>